<dbReference type="GO" id="GO:0005737">
    <property type="term" value="C:cytoplasm"/>
    <property type="evidence" value="ECO:0007669"/>
    <property type="project" value="UniProtKB-SubCell"/>
</dbReference>
<keyword evidence="10" id="KW-1185">Reference proteome</keyword>
<evidence type="ECO:0000256" key="1">
    <source>
        <dbReference type="ARBA" id="ARBA00012864"/>
    </source>
</evidence>
<keyword evidence="6 7" id="KW-0408">Iron</keyword>
<feature type="binding site" evidence="7">
    <location>
        <position position="191"/>
    </location>
    <ligand>
        <name>4-imidazolone-5-propanoate</name>
        <dbReference type="ChEBI" id="CHEBI:77893"/>
    </ligand>
</feature>
<dbReference type="InterPro" id="IPR006680">
    <property type="entry name" value="Amidohydro-rel"/>
</dbReference>
<dbReference type="SUPFAM" id="SSF51556">
    <property type="entry name" value="Metallo-dependent hydrolases"/>
    <property type="match status" value="1"/>
</dbReference>
<dbReference type="GO" id="GO:0019556">
    <property type="term" value="P:L-histidine catabolic process to glutamate and formamide"/>
    <property type="evidence" value="ECO:0007669"/>
    <property type="project" value="UniProtKB-UniRule"/>
</dbReference>
<comment type="catalytic activity">
    <reaction evidence="7">
        <text>4-imidazolone-5-propanoate + H2O = N-formimidoyl-L-glutamate</text>
        <dbReference type="Rhea" id="RHEA:23660"/>
        <dbReference type="ChEBI" id="CHEBI:15377"/>
        <dbReference type="ChEBI" id="CHEBI:58928"/>
        <dbReference type="ChEBI" id="CHEBI:77893"/>
        <dbReference type="EC" id="3.5.2.7"/>
    </reaction>
</comment>
<dbReference type="PANTHER" id="PTHR42752:SF1">
    <property type="entry name" value="IMIDAZOLONEPROPIONASE-RELATED"/>
    <property type="match status" value="1"/>
</dbReference>
<keyword evidence="7" id="KW-0963">Cytoplasm</keyword>
<comment type="similarity">
    <text evidence="7">Belongs to the metallo-dependent hydrolases superfamily. HutI family.</text>
</comment>
<dbReference type="Gene3D" id="2.30.40.10">
    <property type="entry name" value="Urease, subunit C, domain 1"/>
    <property type="match status" value="1"/>
</dbReference>
<comment type="subcellular location">
    <subcellularLocation>
        <location evidence="7">Cytoplasm</location>
    </subcellularLocation>
</comment>
<dbReference type="InterPro" id="IPR011059">
    <property type="entry name" value="Metal-dep_hydrolase_composite"/>
</dbReference>
<protein>
    <recommendedName>
        <fullName evidence="1 7">Imidazolonepropionase</fullName>
        <ecNumber evidence="1 7">3.5.2.7</ecNumber>
    </recommendedName>
    <alternativeName>
        <fullName evidence="7">Imidazolone-5-propionate hydrolase</fullName>
    </alternativeName>
</protein>
<dbReference type="AlphaFoldDB" id="X0QHZ3"/>
<evidence type="ECO:0000256" key="6">
    <source>
        <dbReference type="ARBA" id="ARBA00023004"/>
    </source>
</evidence>
<dbReference type="NCBIfam" id="TIGR01224">
    <property type="entry name" value="hutI"/>
    <property type="match status" value="1"/>
</dbReference>
<evidence type="ECO:0000256" key="7">
    <source>
        <dbReference type="HAMAP-Rule" id="MF_00372"/>
    </source>
</evidence>
<dbReference type="GO" id="GO:0005506">
    <property type="term" value="F:iron ion binding"/>
    <property type="evidence" value="ECO:0007669"/>
    <property type="project" value="UniProtKB-UniRule"/>
</dbReference>
<organism evidence="9 10">
    <name type="scientific">Agrilactobacillus composti DSM 18527 = JCM 14202</name>
    <dbReference type="NCBI Taxonomy" id="1423734"/>
    <lineage>
        <taxon>Bacteria</taxon>
        <taxon>Bacillati</taxon>
        <taxon>Bacillota</taxon>
        <taxon>Bacilli</taxon>
        <taxon>Lactobacillales</taxon>
        <taxon>Lactobacillaceae</taxon>
        <taxon>Agrilactobacillus</taxon>
    </lineage>
</organism>
<evidence type="ECO:0000256" key="3">
    <source>
        <dbReference type="ARBA" id="ARBA00022801"/>
    </source>
</evidence>
<feature type="binding site" evidence="7">
    <location>
        <position position="86"/>
    </location>
    <ligand>
        <name>Fe(3+)</name>
        <dbReference type="ChEBI" id="CHEBI:29034"/>
    </ligand>
</feature>
<dbReference type="InterPro" id="IPR032466">
    <property type="entry name" value="Metal_Hydrolase"/>
</dbReference>
<comment type="pathway">
    <text evidence="7">Amino-acid degradation; L-histidine degradation into L-glutamate; N-formimidoyl-L-glutamate from L-histidine: step 3/3.</text>
</comment>
<comment type="function">
    <text evidence="7">Catalyzes the hydrolytic cleavage of the carbon-nitrogen bond in imidazolone-5-propanoate to yield N-formimidoyl-L-glutamate. It is the third step in the universal histidine degradation pathway.</text>
</comment>
<dbReference type="GO" id="GO:0019557">
    <property type="term" value="P:L-histidine catabolic process to glutamate and formate"/>
    <property type="evidence" value="ECO:0007669"/>
    <property type="project" value="UniProtKB-UniPathway"/>
</dbReference>
<feature type="binding site" evidence="7">
    <location>
        <position position="259"/>
    </location>
    <ligand>
        <name>4-imidazolone-5-propanoate</name>
        <dbReference type="ChEBI" id="CHEBI:77893"/>
    </ligand>
</feature>
<feature type="binding site" evidence="7">
    <location>
        <position position="88"/>
    </location>
    <ligand>
        <name>Zn(2+)</name>
        <dbReference type="ChEBI" id="CHEBI:29105"/>
    </ligand>
</feature>
<dbReference type="CDD" id="cd01296">
    <property type="entry name" value="Imidazolone-5PH"/>
    <property type="match status" value="1"/>
</dbReference>
<dbReference type="FunFam" id="3.20.20.140:FF:000007">
    <property type="entry name" value="Imidazolonepropionase"/>
    <property type="match status" value="1"/>
</dbReference>
<evidence type="ECO:0000256" key="2">
    <source>
        <dbReference type="ARBA" id="ARBA00022723"/>
    </source>
</evidence>
<dbReference type="GO" id="GO:0050480">
    <property type="term" value="F:imidazolonepropionase activity"/>
    <property type="evidence" value="ECO:0007669"/>
    <property type="project" value="UniProtKB-UniRule"/>
</dbReference>
<dbReference type="UniPathway" id="UPA00379">
    <property type="reaction ID" value="UER00551"/>
</dbReference>
<evidence type="ECO:0000256" key="4">
    <source>
        <dbReference type="ARBA" id="ARBA00022808"/>
    </source>
</evidence>
<dbReference type="EC" id="3.5.2.7" evidence="1 7"/>
<dbReference type="SUPFAM" id="SSF51338">
    <property type="entry name" value="Composite domain of metallo-dependent hydrolases"/>
    <property type="match status" value="1"/>
</dbReference>
<accession>X0QHZ3</accession>
<dbReference type="GO" id="GO:0008270">
    <property type="term" value="F:zinc ion binding"/>
    <property type="evidence" value="ECO:0007669"/>
    <property type="project" value="UniProtKB-UniRule"/>
</dbReference>
<feature type="binding site" evidence="7">
    <location>
        <position position="86"/>
    </location>
    <ligand>
        <name>Zn(2+)</name>
        <dbReference type="ChEBI" id="CHEBI:29105"/>
    </ligand>
</feature>
<comment type="caution">
    <text evidence="9">The sequence shown here is derived from an EMBL/GenBank/DDBJ whole genome shotgun (WGS) entry which is preliminary data.</text>
</comment>
<dbReference type="HAMAP" id="MF_00372">
    <property type="entry name" value="HutI"/>
    <property type="match status" value="1"/>
</dbReference>
<name>X0QHZ3_9LACO</name>
<feature type="binding site" evidence="7">
    <location>
        <position position="336"/>
    </location>
    <ligand>
        <name>4-imidazolone-5-propanoate</name>
        <dbReference type="ChEBI" id="CHEBI:77893"/>
    </ligand>
</feature>
<feature type="binding site" evidence="7">
    <location>
        <position position="331"/>
    </location>
    <ligand>
        <name>Fe(3+)</name>
        <dbReference type="ChEBI" id="CHEBI:29034"/>
    </ligand>
</feature>
<dbReference type="STRING" id="1423734.FC83_GL001807"/>
<sequence length="438" mass="47658">MGMNRVLIENAAQIATPIGTCAKRGKQMNGLRLIETGSIYIEDGVIQQIGPSASVQQYLHESENQSEIYVIDASGQTLIPGLIDSHTHLMFAGERLDEFCQRLSGATYMAIMAAGGGIQNTVRATRLADPGLLLNESKRRLSEMLRFGVTTAEIKSGYGLDERTELEELTLIQQLNQDLDMDVVATFLGAHAIPLEFSGDGDGYINWIINTMLPKIAATHLAEYVDVFCDQGVFTLKQAERLLSAAIDYGFKIKIHADEIANLGGATLAAKLNATSADHLLRITSAEIRDLANRSRTIATLLPCTAFCLQEEFAPARQMIDSGCAVSLASDYNPGSAYTCSVPLMIALASVTMKMTPAEILTALTINAAAAIDRADSIGSLEVGKLADIVFLNVPDYRYMVYHTGMNDVVRVMKRGKVVDTNGEPENKNWYHRSISVK</sequence>
<comment type="cofactor">
    <cofactor evidence="7">
        <name>Zn(2+)</name>
        <dbReference type="ChEBI" id="CHEBI:29105"/>
    </cofactor>
    <cofactor evidence="7">
        <name>Fe(3+)</name>
        <dbReference type="ChEBI" id="CHEBI:29034"/>
    </cofactor>
    <text evidence="7">Binds 1 zinc or iron ion per subunit.</text>
</comment>
<dbReference type="InterPro" id="IPR005920">
    <property type="entry name" value="HutI"/>
</dbReference>
<feature type="binding site" evidence="7">
    <location>
        <position position="88"/>
    </location>
    <ligand>
        <name>Fe(3+)</name>
        <dbReference type="ChEBI" id="CHEBI:29034"/>
    </ligand>
</feature>
<dbReference type="PANTHER" id="PTHR42752">
    <property type="entry name" value="IMIDAZOLONEPROPIONASE"/>
    <property type="match status" value="1"/>
</dbReference>
<feature type="binding site" evidence="7">
    <location>
        <position position="331"/>
    </location>
    <ligand>
        <name>Zn(2+)</name>
        <dbReference type="ChEBI" id="CHEBI:29105"/>
    </ligand>
</feature>
<gene>
    <name evidence="7" type="primary">hutI</name>
    <name evidence="9" type="ORF">FC83_GL001807</name>
</gene>
<feature type="domain" description="Amidohydrolase-related" evidence="8">
    <location>
        <begin position="77"/>
        <end position="419"/>
    </location>
</feature>
<evidence type="ECO:0000259" key="8">
    <source>
        <dbReference type="Pfam" id="PF01979"/>
    </source>
</evidence>
<dbReference type="PATRIC" id="fig|1423734.3.peg.1826"/>
<dbReference type="eggNOG" id="COG1228">
    <property type="taxonomic scope" value="Bacteria"/>
</dbReference>
<proteinExistence type="inferred from homology"/>
<feature type="binding site" evidence="7">
    <location>
        <position position="256"/>
    </location>
    <ligand>
        <name>Zn(2+)</name>
        <dbReference type="ChEBI" id="CHEBI:29105"/>
    </ligand>
</feature>
<feature type="binding site" evidence="7">
    <location>
        <position position="95"/>
    </location>
    <ligand>
        <name>4-imidazolone-5-propanoate</name>
        <dbReference type="ChEBI" id="CHEBI:77893"/>
    </ligand>
</feature>
<keyword evidence="3 7" id="KW-0378">Hydrolase</keyword>
<keyword evidence="2 7" id="KW-0479">Metal-binding</keyword>
<evidence type="ECO:0000313" key="10">
    <source>
        <dbReference type="Proteomes" id="UP000051236"/>
    </source>
</evidence>
<dbReference type="EMBL" id="AZGA01000088">
    <property type="protein sequence ID" value="KRM30671.1"/>
    <property type="molecule type" value="Genomic_DNA"/>
</dbReference>
<reference evidence="9 10" key="1">
    <citation type="journal article" date="2015" name="Genome Announc.">
        <title>Expanding the biotechnology potential of lactobacilli through comparative genomics of 213 strains and associated genera.</title>
        <authorList>
            <person name="Sun Z."/>
            <person name="Harris H.M."/>
            <person name="McCann A."/>
            <person name="Guo C."/>
            <person name="Argimon S."/>
            <person name="Zhang W."/>
            <person name="Yang X."/>
            <person name="Jeffery I.B."/>
            <person name="Cooney J.C."/>
            <person name="Kagawa T.F."/>
            <person name="Liu W."/>
            <person name="Song Y."/>
            <person name="Salvetti E."/>
            <person name="Wrobel A."/>
            <person name="Rasinkangas P."/>
            <person name="Parkhill J."/>
            <person name="Rea M.C."/>
            <person name="O'Sullivan O."/>
            <person name="Ritari J."/>
            <person name="Douillard F.P."/>
            <person name="Paul Ross R."/>
            <person name="Yang R."/>
            <person name="Briner A.E."/>
            <person name="Felis G.E."/>
            <person name="de Vos W.M."/>
            <person name="Barrangou R."/>
            <person name="Klaenhammer T.R."/>
            <person name="Caufield P.W."/>
            <person name="Cui Y."/>
            <person name="Zhang H."/>
            <person name="O'Toole P.W."/>
        </authorList>
    </citation>
    <scope>NUCLEOTIDE SEQUENCE [LARGE SCALE GENOMIC DNA]</scope>
    <source>
        <strain evidence="9 10">DSM 18527</strain>
    </source>
</reference>
<keyword evidence="4 7" id="KW-0369">Histidine metabolism</keyword>
<dbReference type="Pfam" id="PF01979">
    <property type="entry name" value="Amidohydro_1"/>
    <property type="match status" value="1"/>
</dbReference>
<feature type="binding site" evidence="7">
    <location>
        <position position="158"/>
    </location>
    <ligand>
        <name>4-imidazolone-5-propanoate</name>
        <dbReference type="ChEBI" id="CHEBI:77893"/>
    </ligand>
</feature>
<feature type="binding site" evidence="7">
    <location>
        <position position="335"/>
    </location>
    <ligand>
        <name>N-formimidoyl-L-glutamate</name>
        <dbReference type="ChEBI" id="CHEBI:58928"/>
    </ligand>
</feature>
<evidence type="ECO:0000313" key="9">
    <source>
        <dbReference type="EMBL" id="KRM30671.1"/>
    </source>
</evidence>
<evidence type="ECO:0000256" key="5">
    <source>
        <dbReference type="ARBA" id="ARBA00022833"/>
    </source>
</evidence>
<feature type="binding site" evidence="7">
    <location>
        <position position="256"/>
    </location>
    <ligand>
        <name>Fe(3+)</name>
        <dbReference type="ChEBI" id="CHEBI:29034"/>
    </ligand>
</feature>
<keyword evidence="5 7" id="KW-0862">Zinc</keyword>
<dbReference type="Gene3D" id="3.20.20.140">
    <property type="entry name" value="Metal-dependent hydrolases"/>
    <property type="match status" value="1"/>
</dbReference>
<feature type="binding site" evidence="7">
    <location>
        <position position="158"/>
    </location>
    <ligand>
        <name>N-formimidoyl-L-glutamate</name>
        <dbReference type="ChEBI" id="CHEBI:58928"/>
    </ligand>
</feature>
<feature type="binding site" evidence="7">
    <location>
        <position position="333"/>
    </location>
    <ligand>
        <name>N-formimidoyl-L-glutamate</name>
        <dbReference type="ChEBI" id="CHEBI:58928"/>
    </ligand>
</feature>
<dbReference type="Proteomes" id="UP000051236">
    <property type="component" value="Unassembled WGS sequence"/>
</dbReference>